<dbReference type="EMBL" id="JAMKFE010000027">
    <property type="protein sequence ID" value="MCM5682937.1"/>
    <property type="molecule type" value="Genomic_DNA"/>
</dbReference>
<evidence type="ECO:0008006" key="4">
    <source>
        <dbReference type="Google" id="ProtNLM"/>
    </source>
</evidence>
<dbReference type="RefSeq" id="WP_251781480.1">
    <property type="nucleotide sequence ID" value="NZ_JAMKFE010000027.1"/>
</dbReference>
<evidence type="ECO:0000313" key="2">
    <source>
        <dbReference type="EMBL" id="MCM5682937.1"/>
    </source>
</evidence>
<feature type="compositionally biased region" description="Basic and acidic residues" evidence="1">
    <location>
        <begin position="1"/>
        <end position="27"/>
    </location>
</feature>
<keyword evidence="3" id="KW-1185">Reference proteome</keyword>
<feature type="region of interest" description="Disordered" evidence="1">
    <location>
        <begin position="1"/>
        <end position="31"/>
    </location>
</feature>
<dbReference type="Proteomes" id="UP001165541">
    <property type="component" value="Unassembled WGS sequence"/>
</dbReference>
<protein>
    <recommendedName>
        <fullName evidence="4">DUF736 domain-containing protein</fullName>
    </recommendedName>
</protein>
<name>A0ABT0YX38_9BURK</name>
<accession>A0ABT0YX38</accession>
<organism evidence="2 3">
    <name type="scientific">Caldimonas mangrovi</name>
    <dbReference type="NCBI Taxonomy" id="2944811"/>
    <lineage>
        <taxon>Bacteria</taxon>
        <taxon>Pseudomonadati</taxon>
        <taxon>Pseudomonadota</taxon>
        <taxon>Betaproteobacteria</taxon>
        <taxon>Burkholderiales</taxon>
        <taxon>Sphaerotilaceae</taxon>
        <taxon>Caldimonas</taxon>
    </lineage>
</organism>
<evidence type="ECO:0000313" key="3">
    <source>
        <dbReference type="Proteomes" id="UP001165541"/>
    </source>
</evidence>
<reference evidence="2" key="1">
    <citation type="submission" date="2022-05" db="EMBL/GenBank/DDBJ databases">
        <title>Schlegelella sp. nov., isolated from mangrove soil.</title>
        <authorList>
            <person name="Liu Y."/>
            <person name="Ge X."/>
            <person name="Liu W."/>
        </authorList>
    </citation>
    <scope>NUCLEOTIDE SEQUENCE</scope>
    <source>
        <strain evidence="2">S2-27</strain>
    </source>
</reference>
<feature type="region of interest" description="Disordered" evidence="1">
    <location>
        <begin position="55"/>
        <end position="86"/>
    </location>
</feature>
<evidence type="ECO:0000256" key="1">
    <source>
        <dbReference type="SAM" id="MobiDB-lite"/>
    </source>
</evidence>
<proteinExistence type="predicted"/>
<sequence length="86" mass="9604">MAKQYDDTNRGALFKEQDKQSDKHPDYKGSINVDGTDYWLSAWIKEAESGRKYMSLSVQPKDKQGSKRTATKAGATDADSDPSIPF</sequence>
<comment type="caution">
    <text evidence="2">The sequence shown here is derived from an EMBL/GenBank/DDBJ whole genome shotgun (WGS) entry which is preliminary data.</text>
</comment>
<gene>
    <name evidence="2" type="ORF">M8A51_25725</name>
</gene>